<protein>
    <submittedName>
        <fullName evidence="2">Uncharacterized protein</fullName>
    </submittedName>
</protein>
<sequence length="471" mass="52762">MKTAFVLRMLSVWTLLPFVLWTFSRLCGQAVLRTICTSFHTRSQGHKISYIPTTDIGLPLNYGLWESASARGDQLGRIQPIKSFEAMIQQLGGVDVAIEDAKVDLWGNVRAPEITQLPDYDSSDPYSWIKVPSDQLVTYESLIGIPILGMPSNSAGNFTLQVSASYMALQHWCSSWFNTSEWLSRIPNGLSLHKVMNDSITEERVKELNRGKSHTYMDIPRINGDFNFSSEDRYSIGPVKRGTLVFDRTLLRKWSAKLLVFVIHAAEASVPDTKMPTNGSTAPTVFIVSLPWLTHTFHAGVTSPFENYLADPALSIGDDMTGSFGITTEFTRLPLKVFVQRLAFIINTAVRVSYWEPAVLAFGNVNMTDMDDRISKSYAIQYINTTGDFITSEERYEVQKTWMAIYIFSLVLMGASILATVTFSLATRAPDFLTNISALTRDSIYTNIPQGGSTYCGDDRARLLTNRRLKI</sequence>
<feature type="transmembrane region" description="Helical" evidence="1">
    <location>
        <begin position="402"/>
        <end position="426"/>
    </location>
</feature>
<evidence type="ECO:0000256" key="1">
    <source>
        <dbReference type="SAM" id="Phobius"/>
    </source>
</evidence>
<dbReference type="Proteomes" id="UP000245910">
    <property type="component" value="Chromosome I"/>
</dbReference>
<name>A0A2L2T529_9HYPO</name>
<dbReference type="STRING" id="56646.A0A2L2T529"/>
<keyword evidence="1" id="KW-0812">Transmembrane</keyword>
<keyword evidence="3" id="KW-1185">Reference proteome</keyword>
<keyword evidence="1" id="KW-0472">Membrane</keyword>
<reference evidence="3" key="1">
    <citation type="submission" date="2014-10" db="EMBL/GenBank/DDBJ databases">
        <authorList>
            <person name="King R."/>
        </authorList>
    </citation>
    <scope>NUCLEOTIDE SEQUENCE [LARGE SCALE GENOMIC DNA]</scope>
    <source>
        <strain evidence="3">A3/5</strain>
    </source>
</reference>
<evidence type="ECO:0000313" key="3">
    <source>
        <dbReference type="Proteomes" id="UP000245910"/>
    </source>
</evidence>
<keyword evidence="1" id="KW-1133">Transmembrane helix</keyword>
<proteinExistence type="predicted"/>
<dbReference type="AlphaFoldDB" id="A0A2L2T529"/>
<accession>A0A2L2T529</accession>
<organism evidence="2 3">
    <name type="scientific">Fusarium venenatum</name>
    <dbReference type="NCBI Taxonomy" id="56646"/>
    <lineage>
        <taxon>Eukaryota</taxon>
        <taxon>Fungi</taxon>
        <taxon>Dikarya</taxon>
        <taxon>Ascomycota</taxon>
        <taxon>Pezizomycotina</taxon>
        <taxon>Sordariomycetes</taxon>
        <taxon>Hypocreomycetidae</taxon>
        <taxon>Hypocreales</taxon>
        <taxon>Nectriaceae</taxon>
        <taxon>Fusarium</taxon>
    </lineage>
</organism>
<dbReference type="EMBL" id="LN649229">
    <property type="protein sequence ID" value="CEI65902.1"/>
    <property type="molecule type" value="Genomic_DNA"/>
</dbReference>
<evidence type="ECO:0000313" key="2">
    <source>
        <dbReference type="EMBL" id="CEI65902.1"/>
    </source>
</evidence>